<gene>
    <name evidence="1" type="ORF">CURHAP_LOCUS34649</name>
    <name evidence="2" type="ORF">ORAREDHAP_LOCUS34319</name>
</gene>
<sequence>MVVGWWLWEGELLRGRGRLRSVEGWSWVWGCVAKGEAATVGRGDGLQISLGVSCRWGRGSQVGGEKERGGVCG</sequence>
<protein>
    <submittedName>
        <fullName evidence="1">Uncharacterized protein</fullName>
    </submittedName>
</protein>
<proteinExistence type="predicted"/>
<keyword evidence="4" id="KW-1185">Reference proteome</keyword>
<dbReference type="EMBL" id="CAEKKB010000005">
    <property type="protein sequence ID" value="CAB4312051.1"/>
    <property type="molecule type" value="Genomic_DNA"/>
</dbReference>
<name>A0A6J5UY09_PRUAR</name>
<dbReference type="Proteomes" id="UP000507245">
    <property type="component" value="Unassembled WGS sequence"/>
</dbReference>
<organism evidence="1 3">
    <name type="scientific">Prunus armeniaca</name>
    <name type="common">Apricot</name>
    <name type="synonym">Armeniaca vulgaris</name>
    <dbReference type="NCBI Taxonomy" id="36596"/>
    <lineage>
        <taxon>Eukaryota</taxon>
        <taxon>Viridiplantae</taxon>
        <taxon>Streptophyta</taxon>
        <taxon>Embryophyta</taxon>
        <taxon>Tracheophyta</taxon>
        <taxon>Spermatophyta</taxon>
        <taxon>Magnoliopsida</taxon>
        <taxon>eudicotyledons</taxon>
        <taxon>Gunneridae</taxon>
        <taxon>Pentapetalae</taxon>
        <taxon>rosids</taxon>
        <taxon>fabids</taxon>
        <taxon>Rosales</taxon>
        <taxon>Rosaceae</taxon>
        <taxon>Amygdaloideae</taxon>
        <taxon>Amygdaleae</taxon>
        <taxon>Prunus</taxon>
    </lineage>
</organism>
<evidence type="ECO:0000313" key="3">
    <source>
        <dbReference type="Proteomes" id="UP000507222"/>
    </source>
</evidence>
<evidence type="ECO:0000313" key="1">
    <source>
        <dbReference type="EMBL" id="CAB4281566.1"/>
    </source>
</evidence>
<evidence type="ECO:0000313" key="2">
    <source>
        <dbReference type="EMBL" id="CAB4312051.1"/>
    </source>
</evidence>
<reference evidence="4" key="1">
    <citation type="journal article" date="2020" name="Genome Biol.">
        <title>Gamete binning: chromosome-level and haplotype-resolved genome assembly enabled by high-throughput single-cell sequencing of gamete genomes.</title>
        <authorList>
            <person name="Campoy J.A."/>
            <person name="Sun H."/>
            <person name="Goel M."/>
            <person name="Jiao W.-B."/>
            <person name="Folz-Donahue K."/>
            <person name="Wang N."/>
            <person name="Rubio M."/>
            <person name="Liu C."/>
            <person name="Kukat C."/>
            <person name="Ruiz D."/>
            <person name="Huettel B."/>
            <person name="Schneeberger K."/>
        </authorList>
    </citation>
    <scope>NUCLEOTIDE SEQUENCE [LARGE SCALE GENOMIC DNA]</scope>
    <source>
        <strain evidence="4">cv. Rojo Pasion</strain>
    </source>
</reference>
<dbReference type="Proteomes" id="UP000507222">
    <property type="component" value="Unassembled WGS sequence"/>
</dbReference>
<reference evidence="1 3" key="2">
    <citation type="submission" date="2020-05" db="EMBL/GenBank/DDBJ databases">
        <authorList>
            <person name="Campoy J."/>
            <person name="Schneeberger K."/>
            <person name="Spophaly S."/>
        </authorList>
    </citation>
    <scope>NUCLEOTIDE SEQUENCE [LARGE SCALE GENOMIC DNA]</scope>
    <source>
        <strain evidence="1">PruArmRojPasFocal</strain>
    </source>
</reference>
<accession>A0A6J5UY09</accession>
<dbReference type="EMBL" id="CAEKDK010000005">
    <property type="protein sequence ID" value="CAB4281566.1"/>
    <property type="molecule type" value="Genomic_DNA"/>
</dbReference>
<evidence type="ECO:0000313" key="4">
    <source>
        <dbReference type="Proteomes" id="UP000507245"/>
    </source>
</evidence>
<dbReference type="AlphaFoldDB" id="A0A6J5UY09"/>